<name>A0ABR2L8P8_9EUKA</name>
<evidence type="ECO:0000256" key="5">
    <source>
        <dbReference type="ARBA" id="ARBA00022840"/>
    </source>
</evidence>
<dbReference type="CDD" id="cd05169">
    <property type="entry name" value="PIKKc_TOR"/>
    <property type="match status" value="1"/>
</dbReference>
<dbReference type="EMBL" id="JAPFFF010000001">
    <property type="protein sequence ID" value="KAK8899729.1"/>
    <property type="molecule type" value="Genomic_DNA"/>
</dbReference>
<dbReference type="Gene3D" id="1.10.1070.11">
    <property type="entry name" value="Phosphatidylinositol 3-/4-kinase, catalytic domain"/>
    <property type="match status" value="1"/>
</dbReference>
<dbReference type="PROSITE" id="PS51189">
    <property type="entry name" value="FAT"/>
    <property type="match status" value="1"/>
</dbReference>
<dbReference type="InterPro" id="IPR003152">
    <property type="entry name" value="FATC_dom"/>
</dbReference>
<dbReference type="SMART" id="SM01345">
    <property type="entry name" value="Rapamycin_bind"/>
    <property type="match status" value="1"/>
</dbReference>
<evidence type="ECO:0000256" key="3">
    <source>
        <dbReference type="ARBA" id="ARBA00022741"/>
    </source>
</evidence>
<evidence type="ECO:0000259" key="6">
    <source>
        <dbReference type="PROSITE" id="PS50290"/>
    </source>
</evidence>
<dbReference type="InterPro" id="IPR036738">
    <property type="entry name" value="FRB_sf"/>
</dbReference>
<dbReference type="Gene3D" id="3.30.1010.10">
    <property type="entry name" value="Phosphatidylinositol 3-kinase Catalytic Subunit, Chain A, domain 4"/>
    <property type="match status" value="1"/>
</dbReference>
<dbReference type="InterPro" id="IPR014009">
    <property type="entry name" value="PIK_FAT"/>
</dbReference>
<evidence type="ECO:0000313" key="10">
    <source>
        <dbReference type="Proteomes" id="UP001470230"/>
    </source>
</evidence>
<organism evidence="9 10">
    <name type="scientific">Tritrichomonas musculus</name>
    <dbReference type="NCBI Taxonomy" id="1915356"/>
    <lineage>
        <taxon>Eukaryota</taxon>
        <taxon>Metamonada</taxon>
        <taxon>Parabasalia</taxon>
        <taxon>Tritrichomonadida</taxon>
        <taxon>Tritrichomonadidae</taxon>
        <taxon>Tritrichomonas</taxon>
    </lineage>
</organism>
<dbReference type="PROSITE" id="PS51190">
    <property type="entry name" value="FATC"/>
    <property type="match status" value="1"/>
</dbReference>
<evidence type="ECO:0000256" key="2">
    <source>
        <dbReference type="ARBA" id="ARBA00022679"/>
    </source>
</evidence>
<reference evidence="9 10" key="1">
    <citation type="submission" date="2024-04" db="EMBL/GenBank/DDBJ databases">
        <title>Tritrichomonas musculus Genome.</title>
        <authorList>
            <person name="Alves-Ferreira E."/>
            <person name="Grigg M."/>
            <person name="Lorenzi H."/>
            <person name="Galac M."/>
        </authorList>
    </citation>
    <scope>NUCLEOTIDE SEQUENCE [LARGE SCALE GENOMIC DNA]</scope>
    <source>
        <strain evidence="9 10">EAF2021</strain>
    </source>
</reference>
<keyword evidence="10" id="KW-1185">Reference proteome</keyword>
<feature type="domain" description="FAT" evidence="7">
    <location>
        <begin position="1182"/>
        <end position="1689"/>
    </location>
</feature>
<protein>
    <recommendedName>
        <fullName evidence="1">non-specific serine/threonine protein kinase</fullName>
        <ecNumber evidence="1">2.7.11.1</ecNumber>
    </recommendedName>
</protein>
<dbReference type="SUPFAM" id="SSF48371">
    <property type="entry name" value="ARM repeat"/>
    <property type="match status" value="1"/>
</dbReference>
<accession>A0ABR2L8P8</accession>
<dbReference type="Pfam" id="PF08771">
    <property type="entry name" value="FRB_dom"/>
    <property type="match status" value="1"/>
</dbReference>
<dbReference type="PANTHER" id="PTHR11139:SF9">
    <property type="entry name" value="SERINE_THREONINE-PROTEIN KINASE MTOR"/>
    <property type="match status" value="1"/>
</dbReference>
<keyword evidence="4" id="KW-0418">Kinase</keyword>
<dbReference type="Pfam" id="PF11865">
    <property type="entry name" value="mTOR_dom"/>
    <property type="match status" value="1"/>
</dbReference>
<feature type="domain" description="PI3K/PI4K catalytic" evidence="6">
    <location>
        <begin position="1863"/>
        <end position="2183"/>
    </location>
</feature>
<evidence type="ECO:0000259" key="7">
    <source>
        <dbReference type="PROSITE" id="PS51189"/>
    </source>
</evidence>
<dbReference type="InterPro" id="IPR024585">
    <property type="entry name" value="mTOR_dom"/>
</dbReference>
<dbReference type="Pfam" id="PF00454">
    <property type="entry name" value="PI3_PI4_kinase"/>
    <property type="match status" value="1"/>
</dbReference>
<dbReference type="InterPro" id="IPR000403">
    <property type="entry name" value="PI3/4_kinase_cat_dom"/>
</dbReference>
<dbReference type="PANTHER" id="PTHR11139">
    <property type="entry name" value="ATAXIA TELANGIECTASIA MUTATED ATM -RELATED"/>
    <property type="match status" value="1"/>
</dbReference>
<proteinExistence type="predicted"/>
<keyword evidence="2" id="KW-0808">Transferase</keyword>
<dbReference type="PROSITE" id="PS50290">
    <property type="entry name" value="PI3_4_KINASE_3"/>
    <property type="match status" value="1"/>
</dbReference>
<dbReference type="InterPro" id="IPR011009">
    <property type="entry name" value="Kinase-like_dom_sf"/>
</dbReference>
<dbReference type="Proteomes" id="UP001470230">
    <property type="component" value="Unassembled WGS sequence"/>
</dbReference>
<sequence>MDYQSSKNHSLSNSLSSSTNLRILIDKVISFLPDIYSLEFEIAQFHFQRYVLDSFRNAQDSSEEGFFIDELFVTISLAQLNQNTFHYLILLASLLDVDLGDKVSKANRIARDLANIQLDPNPLIYKLLKKILLWLNKTLQNSIQFIINPLLAMGWSFCCTTEYDKKISGLLLIRLFMKNFSIYLENQHSQIQDIIIENVKSHTSEVRIATLKFLKSYLSFATSSYDIIQLCGKLNLTLNKDNWMFFQGAIEASELIIKYHQQLTSCFILNEIPFKLFQEKDTDALIAACRVIPFSLKTGRALFNNKEIEHIFHIYISLLTKKSMIKKQVFVSLGKILFLLESIENPKLLSLVQKFHSLVEDFIDSSSSIFALLAIDSIIPAKYVKDEVAIFSKKKLTALVILGLNQFMLAHPEFEMQIQSQIFQIACSIILNNSSPPEMTKLAFDSLIQMKIKSSFLKISLVIQMLSQLSNPNYDVRESAANFALFYQEAIDTTEISQIILSSVVTEPNQKLRIKMIKGVKFTSNVEIISLLHLLLHDSNRQIRKEALNSLSKNSNDSLTDQILTDFLLEKIPNDKELMTKEGIECFLIVSSHIENTESIIIPFSKFLIVHLIGENRKLPSTAFKLLSQIIKFSPNDVDIDRLVWHISQSLNVFSSKKRLDACLDLIHSAMKCTNLMEEIYNKHLQLFVNLLSISQLSDTSVSRNKLIRVLAFIGAIKSTIVQSLVSDSQDQKKKNDVETAQFFISQADNIDPYQSLSYASVGVALSNLLSILQDSSLTALHTATIESFLIILKCYRSIGRNLESFLLKQINNLVINGNPSTVSLLLTNMPALISVLDTSFSPLVPHVVDFICQKWNILDKSLLIRISEWMMMYVSDNFRPYLPRVVSVFLRDFNSYDEKIVDGIVSAFVSFNESIEDVAHIAYPALLDWILYNSRSTNACNEILHKTKLIFVSGGVSKYSSLIVRMAVLTAQLNGQLHMRLLEILSVVAFQTGESFLLYLPQIKSVIDITIYPLFCSIIKSLTHSLSFEPDAIALTQHSLVQKVPRKHNSSFSNVTKNSQTQFSIKIPSKDWDKGQWETWCSETFSTIIRSNSSRAISACYLLAERHTPLRDAIYPLAFLLTYVLHLNENIRTMDGMKLLKSVMEVVFSSQNVPQSIMRHFLTVIELMEIIGSQIPIAKKMIADAAVKCGLYAQALRTTEGLFEQRSDSEIAEQLILLNQKLGFKLSASGIFQFAKRRGIRISRATLSESLGLWNDALLCYEERQTDNNSNDDSILNRKMRCYQKLLKFEELKKASSGTGSFYEAVASWSLFDYENFVKIVENYTKKSDSNQAVNEYSFYQAIYLIMKDDYEGAKQIINSLLDQPKGIFPIISEDYLRVITEFSTTSNVSMLLEVIRYKKMQHLKSSPSPLERERAKLEMDRITRCWSLRFNKLTEETVILFDFLTLEALVLNQSEMKDHWLKFIQIAISQSYFSIAQSVSGYLKNSIDEHFLNELKILDCDLLWAQGKKSEAIIELTKLGEVSDRSLHQQIELSLIGYLLNQEQLEEAYNHLQNIPKNDIILDIKYSILWTRVNALLFQSTNNQKYLLESFKSMLKNISRIESNPLTLALQVLSILFRKGNHEIYQIFSEKVDSIPVGCWIEAIPQIIARLSSPVDELRVLLVDLIYKIGVEHPHAVLYPLLVPFKSDNIERRTIASSLFDRLRLMFQKIVDGVVLLADELMRVAVSWLEIAQTQMDKASRAYVNGNDVDEMIKHLLPLQEIVKKVPETFYEVSFLSQFGQHLQTAINWLDIYKETKDDRAIHQIWQHLAAVFNKVKPVVEAMNTIPLVDISSKLANMQNAEISVPGSYHPNESLVTITSFGSKIKLIKSKQRPRKLSIWGSNGKKFTFLLKAHEDTRLDERVMQLFGYINSLIDQSSYPLKTCLSIVTYKVIPLTCEVGLIGWVPDCSTLFEILRAYRQKNNVQLEIEFLNLNRIAPNYKSMPISEKVVAFEKGLAANNGNDLKQILLDNASDSQDWLERRSTYSASLASTSMAGYILGLGDRHFDNIMMKSKSAKLVHIDFGDCFEVAMHRDNYPEKVPIRLTRLLVNALEVSKIEGTFRSCCENVMSLMRMNDESIMSLLEAFIYDPLLQWCENKNDDQGTAVAIVDRIKDKLSGNDFDKDHQLSVQEQVEALINQATDISNLCDMFKGWSPWW</sequence>
<evidence type="ECO:0000313" key="9">
    <source>
        <dbReference type="EMBL" id="KAK8899729.1"/>
    </source>
</evidence>
<keyword evidence="5" id="KW-0067">ATP-binding</keyword>
<dbReference type="InterPro" id="IPR026683">
    <property type="entry name" value="TOR_cat"/>
</dbReference>
<dbReference type="InterPro" id="IPR018936">
    <property type="entry name" value="PI3/4_kinase_CS"/>
</dbReference>
<dbReference type="EC" id="2.7.11.1" evidence="1"/>
<keyword evidence="3" id="KW-0547">Nucleotide-binding</keyword>
<evidence type="ECO:0000259" key="8">
    <source>
        <dbReference type="PROSITE" id="PS51190"/>
    </source>
</evidence>
<dbReference type="InterPro" id="IPR050517">
    <property type="entry name" value="DDR_Repair_Kinase"/>
</dbReference>
<dbReference type="InterPro" id="IPR016024">
    <property type="entry name" value="ARM-type_fold"/>
</dbReference>
<dbReference type="Pfam" id="PF23593">
    <property type="entry name" value="HEAT_ATR"/>
    <property type="match status" value="1"/>
</dbReference>
<dbReference type="SMART" id="SM01343">
    <property type="entry name" value="FATC"/>
    <property type="match status" value="1"/>
</dbReference>
<evidence type="ECO:0000256" key="1">
    <source>
        <dbReference type="ARBA" id="ARBA00012513"/>
    </source>
</evidence>
<dbReference type="Pfam" id="PF02260">
    <property type="entry name" value="FATC"/>
    <property type="match status" value="1"/>
</dbReference>
<gene>
    <name evidence="9" type="ORF">M9Y10_002051</name>
</gene>
<dbReference type="SMART" id="SM00146">
    <property type="entry name" value="PI3Kc"/>
    <property type="match status" value="1"/>
</dbReference>
<feature type="domain" description="FATC" evidence="8">
    <location>
        <begin position="2167"/>
        <end position="2199"/>
    </location>
</feature>
<dbReference type="InterPro" id="IPR057564">
    <property type="entry name" value="HEAT_ATR"/>
</dbReference>
<dbReference type="SUPFAM" id="SSF47212">
    <property type="entry name" value="FKBP12-rapamycin-binding domain of FKBP-rapamycin-associated protein (FRAP)"/>
    <property type="match status" value="1"/>
</dbReference>
<evidence type="ECO:0000256" key="4">
    <source>
        <dbReference type="ARBA" id="ARBA00022777"/>
    </source>
</evidence>
<comment type="caution">
    <text evidence="9">The sequence shown here is derived from an EMBL/GenBank/DDBJ whole genome shotgun (WGS) entry which is preliminary data.</text>
</comment>
<dbReference type="PROSITE" id="PS00916">
    <property type="entry name" value="PI3_4_KINASE_2"/>
    <property type="match status" value="1"/>
</dbReference>
<dbReference type="SUPFAM" id="SSF56112">
    <property type="entry name" value="Protein kinase-like (PK-like)"/>
    <property type="match status" value="1"/>
</dbReference>
<dbReference type="InterPro" id="IPR036940">
    <property type="entry name" value="PI3/4_kinase_cat_sf"/>
</dbReference>
<dbReference type="InterPro" id="IPR009076">
    <property type="entry name" value="FRB_dom"/>
</dbReference>